<dbReference type="Proteomes" id="UP000232196">
    <property type="component" value="Unassembled WGS sequence"/>
</dbReference>
<dbReference type="PROSITE" id="PS50995">
    <property type="entry name" value="HTH_MARR_2"/>
    <property type="match status" value="1"/>
</dbReference>
<dbReference type="SMART" id="SM00347">
    <property type="entry name" value="HTH_MARR"/>
    <property type="match status" value="1"/>
</dbReference>
<comment type="caution">
    <text evidence="2">The sequence shown here is derived from an EMBL/GenBank/DDBJ whole genome shotgun (WGS) entry which is preliminary data.</text>
</comment>
<sequence length="138" mass="15694">MKQDRLLVLITVLRDQILDEVKKDYLRFGLTNITPAMGAVLCALKSDRPQSMKEIAKQIFRDQSSVTPLVQKLIDLNLAIQERSSIDARESQVRLTTSGKNTRLKIIRAGRKMNARLYRGMSAVDRKNLISLLAQLKK</sequence>
<dbReference type="RefSeq" id="WP_100707563.1">
    <property type="nucleotide sequence ID" value="NZ_NPDL01000006.1"/>
</dbReference>
<dbReference type="GO" id="GO:0003700">
    <property type="term" value="F:DNA-binding transcription factor activity"/>
    <property type="evidence" value="ECO:0007669"/>
    <property type="project" value="InterPro"/>
</dbReference>
<dbReference type="InterPro" id="IPR000835">
    <property type="entry name" value="HTH_MarR-typ"/>
</dbReference>
<dbReference type="SUPFAM" id="SSF46785">
    <property type="entry name" value="Winged helix' DNA-binding domain"/>
    <property type="match status" value="1"/>
</dbReference>
<name>A0A2M9XB08_9LEPT</name>
<evidence type="ECO:0000259" key="1">
    <source>
        <dbReference type="PROSITE" id="PS50995"/>
    </source>
</evidence>
<dbReference type="OrthoDB" id="340087at2"/>
<feature type="domain" description="HTH marR-type" evidence="1">
    <location>
        <begin position="3"/>
        <end position="138"/>
    </location>
</feature>
<dbReference type="AlphaFoldDB" id="A0A2M9XB08"/>
<organism evidence="2 3">
    <name type="scientific">Leptospira hartskeerlii</name>
    <dbReference type="NCBI Taxonomy" id="2023177"/>
    <lineage>
        <taxon>Bacteria</taxon>
        <taxon>Pseudomonadati</taxon>
        <taxon>Spirochaetota</taxon>
        <taxon>Spirochaetia</taxon>
        <taxon>Leptospirales</taxon>
        <taxon>Leptospiraceae</taxon>
        <taxon>Leptospira</taxon>
    </lineage>
</organism>
<dbReference type="InterPro" id="IPR039422">
    <property type="entry name" value="MarR/SlyA-like"/>
</dbReference>
<protein>
    <submittedName>
        <fullName evidence="2">MarR family transcriptional regulator</fullName>
    </submittedName>
</protein>
<dbReference type="EMBL" id="NPDN01000007">
    <property type="protein sequence ID" value="PJZ24873.1"/>
    <property type="molecule type" value="Genomic_DNA"/>
</dbReference>
<proteinExistence type="predicted"/>
<dbReference type="GO" id="GO:0006950">
    <property type="term" value="P:response to stress"/>
    <property type="evidence" value="ECO:0007669"/>
    <property type="project" value="TreeGrafter"/>
</dbReference>
<accession>A0A2M9XB08</accession>
<keyword evidence="3" id="KW-1185">Reference proteome</keyword>
<evidence type="ECO:0000313" key="2">
    <source>
        <dbReference type="EMBL" id="PJZ24873.1"/>
    </source>
</evidence>
<evidence type="ECO:0000313" key="3">
    <source>
        <dbReference type="Proteomes" id="UP000232196"/>
    </source>
</evidence>
<dbReference type="PANTHER" id="PTHR33164:SF57">
    <property type="entry name" value="MARR-FAMILY TRANSCRIPTIONAL REGULATOR"/>
    <property type="match status" value="1"/>
</dbReference>
<dbReference type="InterPro" id="IPR036388">
    <property type="entry name" value="WH-like_DNA-bd_sf"/>
</dbReference>
<dbReference type="InterPro" id="IPR036390">
    <property type="entry name" value="WH_DNA-bd_sf"/>
</dbReference>
<dbReference type="Gene3D" id="1.10.10.10">
    <property type="entry name" value="Winged helix-like DNA-binding domain superfamily/Winged helix DNA-binding domain"/>
    <property type="match status" value="1"/>
</dbReference>
<gene>
    <name evidence="2" type="ORF">CH357_14950</name>
</gene>
<reference evidence="2 3" key="1">
    <citation type="submission" date="2017-07" db="EMBL/GenBank/DDBJ databases">
        <title>Leptospira spp. isolated from tropical soils.</title>
        <authorList>
            <person name="Thibeaux R."/>
            <person name="Iraola G."/>
            <person name="Ferres I."/>
            <person name="Bierque E."/>
            <person name="Girault D."/>
            <person name="Soupe-Gilbert M.-E."/>
            <person name="Picardeau M."/>
            <person name="Goarant C."/>
        </authorList>
    </citation>
    <scope>NUCLEOTIDE SEQUENCE [LARGE SCALE GENOMIC DNA]</scope>
    <source>
        <strain evidence="2 3">MCA1-C-A1</strain>
    </source>
</reference>
<dbReference type="PANTHER" id="PTHR33164">
    <property type="entry name" value="TRANSCRIPTIONAL REGULATOR, MARR FAMILY"/>
    <property type="match status" value="1"/>
</dbReference>